<protein>
    <recommendedName>
        <fullName evidence="3 5">Flagellar hook-basal body complex protein FliE</fullName>
    </recommendedName>
</protein>
<keyword evidence="4 5" id="KW-0975">Bacterial flagellum</keyword>
<dbReference type="NCBIfam" id="TIGR00205">
    <property type="entry name" value="fliE"/>
    <property type="match status" value="1"/>
</dbReference>
<evidence type="ECO:0000256" key="5">
    <source>
        <dbReference type="HAMAP-Rule" id="MF_00724"/>
    </source>
</evidence>
<evidence type="ECO:0000256" key="2">
    <source>
        <dbReference type="ARBA" id="ARBA00009272"/>
    </source>
</evidence>
<dbReference type="Proteomes" id="UP000199594">
    <property type="component" value="Unassembled WGS sequence"/>
</dbReference>
<accession>A0A1I6YZ60</accession>
<dbReference type="HAMAP" id="MF_00724">
    <property type="entry name" value="FliE"/>
    <property type="match status" value="1"/>
</dbReference>
<dbReference type="GO" id="GO:0009425">
    <property type="term" value="C:bacterial-type flagellum basal body"/>
    <property type="evidence" value="ECO:0007669"/>
    <property type="project" value="UniProtKB-SubCell"/>
</dbReference>
<dbReference type="PRINTS" id="PR01006">
    <property type="entry name" value="FLGHOOKFLIE"/>
</dbReference>
<dbReference type="GO" id="GO:0071973">
    <property type="term" value="P:bacterial-type flagellum-dependent cell motility"/>
    <property type="evidence" value="ECO:0007669"/>
    <property type="project" value="InterPro"/>
</dbReference>
<keyword evidence="6" id="KW-0966">Cell projection</keyword>
<comment type="subcellular location">
    <subcellularLocation>
        <location evidence="1 5">Bacterial flagellum basal body</location>
    </subcellularLocation>
</comment>
<dbReference type="Pfam" id="PF02049">
    <property type="entry name" value="FliE"/>
    <property type="match status" value="1"/>
</dbReference>
<evidence type="ECO:0000313" key="7">
    <source>
        <dbReference type="Proteomes" id="UP000199594"/>
    </source>
</evidence>
<dbReference type="InterPro" id="IPR001624">
    <property type="entry name" value="FliE"/>
</dbReference>
<dbReference type="PANTHER" id="PTHR34653:SF1">
    <property type="entry name" value="FLAGELLAR HOOK-BASAL BODY COMPLEX PROTEIN FLIE"/>
    <property type="match status" value="1"/>
</dbReference>
<evidence type="ECO:0000256" key="1">
    <source>
        <dbReference type="ARBA" id="ARBA00004117"/>
    </source>
</evidence>
<gene>
    <name evidence="5" type="primary">fliE</name>
    <name evidence="6" type="ORF">SAMN04487956_10814</name>
</gene>
<dbReference type="EMBL" id="FPAQ01000008">
    <property type="protein sequence ID" value="SFT55724.1"/>
    <property type="molecule type" value="Genomic_DNA"/>
</dbReference>
<evidence type="ECO:0000313" key="6">
    <source>
        <dbReference type="EMBL" id="SFT55724.1"/>
    </source>
</evidence>
<dbReference type="GO" id="GO:0005198">
    <property type="term" value="F:structural molecule activity"/>
    <property type="evidence" value="ECO:0007669"/>
    <property type="project" value="UniProtKB-UniRule"/>
</dbReference>
<organism evidence="6 7">
    <name type="scientific">Halomonas saccharevitans</name>
    <dbReference type="NCBI Taxonomy" id="416872"/>
    <lineage>
        <taxon>Bacteria</taxon>
        <taxon>Pseudomonadati</taxon>
        <taxon>Pseudomonadota</taxon>
        <taxon>Gammaproteobacteria</taxon>
        <taxon>Oceanospirillales</taxon>
        <taxon>Halomonadaceae</taxon>
        <taxon>Halomonas</taxon>
    </lineage>
</organism>
<reference evidence="6 7" key="1">
    <citation type="submission" date="2016-10" db="EMBL/GenBank/DDBJ databases">
        <authorList>
            <person name="de Groot N.N."/>
        </authorList>
    </citation>
    <scope>NUCLEOTIDE SEQUENCE [LARGE SCALE GENOMIC DNA]</scope>
    <source>
        <strain evidence="6 7">CGMCC 1.6493</strain>
    </source>
</reference>
<evidence type="ECO:0000256" key="3">
    <source>
        <dbReference type="ARBA" id="ARBA00018024"/>
    </source>
</evidence>
<evidence type="ECO:0000256" key="4">
    <source>
        <dbReference type="ARBA" id="ARBA00023143"/>
    </source>
</evidence>
<dbReference type="GO" id="GO:0003774">
    <property type="term" value="F:cytoskeletal motor activity"/>
    <property type="evidence" value="ECO:0007669"/>
    <property type="project" value="InterPro"/>
</dbReference>
<keyword evidence="6" id="KW-0282">Flagellum</keyword>
<proteinExistence type="inferred from homology"/>
<comment type="similarity">
    <text evidence="2 5">Belongs to the FliE family.</text>
</comment>
<sequence length="132" mass="13983">MAARLGLVVCLSYSRVLQVKVVVMSAPAIESILSQMQSLSSQAASQPSSGQRVDTQVGGGGFSGELQSAIHRINELKLEAGAQAEAFQAGTPGVELNDVMVDMQKASVATEMGIQVRNRLVTAYKDIMNMQV</sequence>
<dbReference type="AlphaFoldDB" id="A0A1I6YZ60"/>
<dbReference type="PANTHER" id="PTHR34653">
    <property type="match status" value="1"/>
</dbReference>
<name>A0A1I6YZ60_9GAMM</name>
<keyword evidence="6" id="KW-0969">Cilium</keyword>